<gene>
    <name evidence="2" type="primary">LOC115727861</name>
</gene>
<proteinExistence type="predicted"/>
<dbReference type="PANTHER" id="PTHR35131">
    <property type="entry name" value="EXPRESSED PROTEIN"/>
    <property type="match status" value="1"/>
</dbReference>
<dbReference type="PANTHER" id="PTHR35131:SF1">
    <property type="entry name" value="EXPRESSED PROTEIN"/>
    <property type="match status" value="1"/>
</dbReference>
<dbReference type="KEGG" id="rarg:115727861"/>
<organism evidence="1 2">
    <name type="scientific">Rhodamnia argentea</name>
    <dbReference type="NCBI Taxonomy" id="178133"/>
    <lineage>
        <taxon>Eukaryota</taxon>
        <taxon>Viridiplantae</taxon>
        <taxon>Streptophyta</taxon>
        <taxon>Embryophyta</taxon>
        <taxon>Tracheophyta</taxon>
        <taxon>Spermatophyta</taxon>
        <taxon>Magnoliopsida</taxon>
        <taxon>eudicotyledons</taxon>
        <taxon>Gunneridae</taxon>
        <taxon>Pentapetalae</taxon>
        <taxon>rosids</taxon>
        <taxon>malvids</taxon>
        <taxon>Myrtales</taxon>
        <taxon>Myrtaceae</taxon>
        <taxon>Myrtoideae</taxon>
        <taxon>Myrteae</taxon>
        <taxon>Australasian group</taxon>
        <taxon>Rhodamnia</taxon>
    </lineage>
</organism>
<evidence type="ECO:0000313" key="1">
    <source>
        <dbReference type="Proteomes" id="UP000827889"/>
    </source>
</evidence>
<keyword evidence="1" id="KW-1185">Reference proteome</keyword>
<protein>
    <submittedName>
        <fullName evidence="2">Uncharacterized protein LOC115727861</fullName>
    </submittedName>
</protein>
<dbReference type="Proteomes" id="UP000827889">
    <property type="component" value="Chromosome 3"/>
</dbReference>
<sequence length="106" mass="11639">MAATSPVAVGTQGTIASLVRKEVEYFHGLELESLSPAPKQISGRDSGKSFGFLRIAWGRKKRKGVGTFHPSICSVARVEDCYRTNGKRGFDYKLLEDEFKNVDVGS</sequence>
<name>A0A8B8MVB2_9MYRT</name>
<dbReference type="GeneID" id="115727861"/>
<accession>A0A8B8MVB2</accession>
<dbReference type="AlphaFoldDB" id="A0A8B8MVB2"/>
<reference evidence="2" key="1">
    <citation type="submission" date="2025-08" db="UniProtKB">
        <authorList>
            <consortium name="RefSeq"/>
        </authorList>
    </citation>
    <scope>IDENTIFICATION</scope>
    <source>
        <tissue evidence="2">Leaf</tissue>
    </source>
</reference>
<dbReference type="RefSeq" id="XP_030514030.2">
    <property type="nucleotide sequence ID" value="XM_030658170.2"/>
</dbReference>
<evidence type="ECO:0000313" key="2">
    <source>
        <dbReference type="RefSeq" id="XP_030514030.2"/>
    </source>
</evidence>